<gene>
    <name evidence="1" type="ORF">AXK60_08520</name>
</gene>
<dbReference type="AlphaFoldDB" id="A0A138ADY1"/>
<accession>A0A138ADY1</accession>
<dbReference type="RefSeq" id="WP_068571583.1">
    <property type="nucleotide sequence ID" value="NZ_LSRF01000044.1"/>
</dbReference>
<sequence length="424" mass="46422">MEPLTFPDLAPADRDLTAEEHAWLGALARDTDPTQFTVNLGPSAAADDAGPVVACDQYGTWRAGRYIGELYRDGRVIEIRPRLGIETIAHWAGAALNVRITPRSGEHTGSQMLIAELLAAAWRSAIVDASRHGPPGIRVPRTHTAEVAKGRIDVAGTLKLRAAGRPQIASVSRPKNLDNPITRTIVAADRVLDRRLHRPGWRGERVEEVMPRLRATVGARPTLPTHRELASVRYTPITLPYRRAAELSHQIARHRGLQSCATGDRADGLLIDVAELWELFLVHCARRAFGAANVTHGTALTDGGALLRSQQDPSRTLGRLYPDIIIGPVENPVAIIDAKYKPLADPRGVDREDLYQLNAYLAAHVQGPHPLGALAYVQFPDQARIAYAETRGPWRTSVGHNVSFARMPTTESECVDAFHELVNL</sequence>
<dbReference type="InterPro" id="IPR019292">
    <property type="entry name" value="McrC"/>
</dbReference>
<dbReference type="Pfam" id="PF10117">
    <property type="entry name" value="McrBC"/>
    <property type="match status" value="1"/>
</dbReference>
<dbReference type="STRING" id="239498.AXK60_08520"/>
<evidence type="ECO:0000313" key="2">
    <source>
        <dbReference type="Proteomes" id="UP000070258"/>
    </source>
</evidence>
<evidence type="ECO:0000313" key="1">
    <source>
        <dbReference type="EMBL" id="KXP08708.1"/>
    </source>
</evidence>
<dbReference type="PANTHER" id="PTHR38733:SF1">
    <property type="entry name" value="TYPE IV METHYL-DIRECTED RESTRICTION ENZYME ECOKMCRBC"/>
    <property type="match status" value="1"/>
</dbReference>
<proteinExistence type="predicted"/>
<dbReference type="EMBL" id="LSRF01000044">
    <property type="protein sequence ID" value="KXP08708.1"/>
    <property type="molecule type" value="Genomic_DNA"/>
</dbReference>
<dbReference type="Proteomes" id="UP000070258">
    <property type="component" value="Unassembled WGS sequence"/>
</dbReference>
<name>A0A138ADY1_9ACTN</name>
<dbReference type="PANTHER" id="PTHR38733">
    <property type="entry name" value="PROTEIN MCRC"/>
    <property type="match status" value="1"/>
</dbReference>
<organism evidence="1 2">
    <name type="scientific">Tsukamurella pseudospumae</name>
    <dbReference type="NCBI Taxonomy" id="239498"/>
    <lineage>
        <taxon>Bacteria</taxon>
        <taxon>Bacillati</taxon>
        <taxon>Actinomycetota</taxon>
        <taxon>Actinomycetes</taxon>
        <taxon>Mycobacteriales</taxon>
        <taxon>Tsukamurellaceae</taxon>
        <taxon>Tsukamurella</taxon>
    </lineage>
</organism>
<reference evidence="2" key="1">
    <citation type="submission" date="2016-02" db="EMBL/GenBank/DDBJ databases">
        <authorList>
            <person name="Wen L."/>
            <person name="He K."/>
            <person name="Yang H."/>
        </authorList>
    </citation>
    <scope>NUCLEOTIDE SEQUENCE [LARGE SCALE GENOMIC DNA]</scope>
    <source>
        <strain evidence="2">JCM 15929</strain>
    </source>
</reference>
<protein>
    <recommendedName>
        <fullName evidence="3">Restriction endonuclease</fullName>
    </recommendedName>
</protein>
<evidence type="ECO:0008006" key="3">
    <source>
        <dbReference type="Google" id="ProtNLM"/>
    </source>
</evidence>
<comment type="caution">
    <text evidence="1">The sequence shown here is derived from an EMBL/GenBank/DDBJ whole genome shotgun (WGS) entry which is preliminary data.</text>
</comment>